<dbReference type="PANTHER" id="PTHR42847">
    <property type="entry name" value="ALKANESULFONATE MONOOXYGENASE"/>
    <property type="match status" value="1"/>
</dbReference>
<evidence type="ECO:0000256" key="4">
    <source>
        <dbReference type="ARBA" id="ARBA00023033"/>
    </source>
</evidence>
<feature type="domain" description="Luciferase-like" evidence="5">
    <location>
        <begin position="13"/>
        <end position="250"/>
    </location>
</feature>
<keyword evidence="4" id="KW-0503">Monooxygenase</keyword>
<keyword evidence="3" id="KW-0560">Oxidoreductase</keyword>
<keyword evidence="1" id="KW-0285">Flavoprotein</keyword>
<name>A0A0F9JLN1_9ZZZZ</name>
<dbReference type="EMBL" id="LAZR01015948">
    <property type="protein sequence ID" value="KKM06631.1"/>
    <property type="molecule type" value="Genomic_DNA"/>
</dbReference>
<dbReference type="GO" id="GO:0046306">
    <property type="term" value="P:alkanesulfonate catabolic process"/>
    <property type="evidence" value="ECO:0007669"/>
    <property type="project" value="TreeGrafter"/>
</dbReference>
<dbReference type="AlphaFoldDB" id="A0A0F9JLN1"/>
<proteinExistence type="predicted"/>
<reference evidence="6" key="1">
    <citation type="journal article" date="2015" name="Nature">
        <title>Complex archaea that bridge the gap between prokaryotes and eukaryotes.</title>
        <authorList>
            <person name="Spang A."/>
            <person name="Saw J.H."/>
            <person name="Jorgensen S.L."/>
            <person name="Zaremba-Niedzwiedzka K."/>
            <person name="Martijn J."/>
            <person name="Lind A.E."/>
            <person name="van Eijk R."/>
            <person name="Schleper C."/>
            <person name="Guy L."/>
            <person name="Ettema T.J."/>
        </authorList>
    </citation>
    <scope>NUCLEOTIDE SEQUENCE</scope>
</reference>
<accession>A0A0F9JLN1</accession>
<dbReference type="Pfam" id="PF00296">
    <property type="entry name" value="Bac_luciferase"/>
    <property type="match status" value="1"/>
</dbReference>
<evidence type="ECO:0000313" key="6">
    <source>
        <dbReference type="EMBL" id="KKM06631.1"/>
    </source>
</evidence>
<evidence type="ECO:0000256" key="1">
    <source>
        <dbReference type="ARBA" id="ARBA00022630"/>
    </source>
</evidence>
<evidence type="ECO:0000256" key="2">
    <source>
        <dbReference type="ARBA" id="ARBA00022643"/>
    </source>
</evidence>
<dbReference type="GO" id="GO:0008726">
    <property type="term" value="F:alkanesulfonate monooxygenase activity"/>
    <property type="evidence" value="ECO:0007669"/>
    <property type="project" value="TreeGrafter"/>
</dbReference>
<dbReference type="Gene3D" id="3.20.20.30">
    <property type="entry name" value="Luciferase-like domain"/>
    <property type="match status" value="1"/>
</dbReference>
<organism evidence="6">
    <name type="scientific">marine sediment metagenome</name>
    <dbReference type="NCBI Taxonomy" id="412755"/>
    <lineage>
        <taxon>unclassified sequences</taxon>
        <taxon>metagenomes</taxon>
        <taxon>ecological metagenomes</taxon>
    </lineage>
</organism>
<sequence length="304" mass="34567">MQFGAQLLNYFTTWEESLSAIKVMDAGSWYSLWFSDHFLPPYPGAGLESESALESWSLITATAAITERLKLGILVTGNTYRNPALLAKMSSTVDQISNGRLILGIGASWFKQEHEAFGWEFPRVKERCDRLEEAVELIKMLFTAEGPIDYNGQYYTLKKAYFSPSCTQKPHLPIMVGGNGEKRTLRTLARFGDIANIDFNLPGSPEIFRHKLEVIERHCEEFSRDPSEIKKTLVIQLRIENDEKKAAQLLKRRGEWGLFGAVPFINDRIQQYIDVGAEEIIFSGVQSKPELFEQIDKEIISNFS</sequence>
<evidence type="ECO:0000259" key="5">
    <source>
        <dbReference type="Pfam" id="PF00296"/>
    </source>
</evidence>
<keyword evidence="2" id="KW-0288">FMN</keyword>
<gene>
    <name evidence="6" type="ORF">LCGC14_1742050</name>
</gene>
<dbReference type="InterPro" id="IPR036661">
    <property type="entry name" value="Luciferase-like_sf"/>
</dbReference>
<protein>
    <recommendedName>
        <fullName evidence="5">Luciferase-like domain-containing protein</fullName>
    </recommendedName>
</protein>
<dbReference type="PANTHER" id="PTHR42847:SF4">
    <property type="entry name" value="ALKANESULFONATE MONOOXYGENASE-RELATED"/>
    <property type="match status" value="1"/>
</dbReference>
<dbReference type="SUPFAM" id="SSF51679">
    <property type="entry name" value="Bacterial luciferase-like"/>
    <property type="match status" value="1"/>
</dbReference>
<dbReference type="InterPro" id="IPR050172">
    <property type="entry name" value="SsuD_RutA_monooxygenase"/>
</dbReference>
<evidence type="ECO:0000256" key="3">
    <source>
        <dbReference type="ARBA" id="ARBA00023002"/>
    </source>
</evidence>
<comment type="caution">
    <text evidence="6">The sequence shown here is derived from an EMBL/GenBank/DDBJ whole genome shotgun (WGS) entry which is preliminary data.</text>
</comment>
<dbReference type="InterPro" id="IPR011251">
    <property type="entry name" value="Luciferase-like_dom"/>
</dbReference>